<evidence type="ECO:0000313" key="6">
    <source>
        <dbReference type="Proteomes" id="UP001206895"/>
    </source>
</evidence>
<dbReference type="Gene3D" id="3.30.70.870">
    <property type="entry name" value="Elongation Factor G (Translational Gtpase), domain 3"/>
    <property type="match status" value="1"/>
</dbReference>
<keyword evidence="3" id="KW-0690">Ribosome biogenesis</keyword>
<dbReference type="NCBIfam" id="TIGR00231">
    <property type="entry name" value="small_GTP"/>
    <property type="match status" value="1"/>
</dbReference>
<dbReference type="SUPFAM" id="SSF50447">
    <property type="entry name" value="Translation proteins"/>
    <property type="match status" value="1"/>
</dbReference>
<evidence type="ECO:0000256" key="2">
    <source>
        <dbReference type="ARBA" id="ARBA00023134"/>
    </source>
</evidence>
<dbReference type="InterPro" id="IPR027417">
    <property type="entry name" value="P-loop_NTPase"/>
</dbReference>
<dbReference type="PRINTS" id="PR00315">
    <property type="entry name" value="ELONGATNFCT"/>
</dbReference>
<feature type="binding site" evidence="3">
    <location>
        <begin position="144"/>
        <end position="147"/>
    </location>
    <ligand>
        <name>GTP</name>
        <dbReference type="ChEBI" id="CHEBI:37565"/>
    </ligand>
</feature>
<keyword evidence="2 3" id="KW-0342">GTP-binding</keyword>
<dbReference type="Pfam" id="PF00679">
    <property type="entry name" value="EFG_C"/>
    <property type="match status" value="1"/>
</dbReference>
<dbReference type="CDD" id="cd01891">
    <property type="entry name" value="TypA_BipA"/>
    <property type="match status" value="1"/>
</dbReference>
<proteinExistence type="inferred from homology"/>
<reference evidence="5 6" key="1">
    <citation type="submission" date="2022-06" db="EMBL/GenBank/DDBJ databases">
        <title>Genomic Encyclopedia of Archaeal and Bacterial Type Strains, Phase II (KMG-II): from individual species to whole genera.</title>
        <authorList>
            <person name="Goeker M."/>
        </authorList>
    </citation>
    <scope>NUCLEOTIDE SEQUENCE [LARGE SCALE GENOMIC DNA]</scope>
    <source>
        <strain evidence="5 6">DSM 44693</strain>
    </source>
</reference>
<dbReference type="EC" id="3.6.5.-" evidence="3"/>
<dbReference type="InterPro" id="IPR009000">
    <property type="entry name" value="Transl_B-barrel_sf"/>
</dbReference>
<dbReference type="InterPro" id="IPR048876">
    <property type="entry name" value="BipA_C"/>
</dbReference>
<dbReference type="Pfam" id="PF21018">
    <property type="entry name" value="BipA_C"/>
    <property type="match status" value="1"/>
</dbReference>
<evidence type="ECO:0000313" key="5">
    <source>
        <dbReference type="EMBL" id="MCP2177302.1"/>
    </source>
</evidence>
<dbReference type="Gene3D" id="2.40.50.250">
    <property type="entry name" value="bipa protein"/>
    <property type="match status" value="1"/>
</dbReference>
<evidence type="ECO:0000256" key="1">
    <source>
        <dbReference type="ARBA" id="ARBA00022741"/>
    </source>
</evidence>
<sequence>MSNTRKTRPVNAAPNFRNVAIVAHVDHGKTTLVDAMLRQSGVFTEREEVVDRVMDSGDLEREKGITILAKNTAVHRRQPDGTEVVINVIDTPGHADFGGEVERGLSMVDGVVLLVDASEGPLPQTRFVLRKALAASLPVILLVNKTDRPDARIAEVVSESHDLILDLASDVDEEAAEAAELALDLPVLYASGRAGIASTVAPENGNVPEGENLDPLFDMLLSYVPAPKGDLDAPLQAHVTNLDASPFLGRLALVRLYAGTLKKGQTVAWMREVDGEPVTERAKITELLVTVGVARTPGETAVAGDIVAVAGMPEIMIGDTLADVDNPIALPRITVDEPAISVTIGTNTSPLVGRVKGHKLTSRMVKDRLDSELVGNVSLRVLDIGRPDAWEVQGRGELALAILVEQMRREGFELTVGKPQVVTKQVDGKLHEPFEHLTIDVPEEYLGAVTQLLAARKGRMGDMTNHGSGWVRMEFIVPSRGLIGFRTDFLTETRGTGIANAVFDGYAPWAGEIRARHTGSLVSDRAGSVTPFAMIQLADRGTFFVEPGADTYEGMVVGINPRMEDLDINVTKEKKLTNMRQSSADVMETLAKPIKLELEAAMEFCTDDECVEVTPEVVRVRKVDLDATTRGRERSRAKARNANV</sequence>
<dbReference type="InterPro" id="IPR006298">
    <property type="entry name" value="BipA"/>
</dbReference>
<dbReference type="PROSITE" id="PS51722">
    <property type="entry name" value="G_TR_2"/>
    <property type="match status" value="1"/>
</dbReference>
<keyword evidence="3" id="KW-0963">Cytoplasm</keyword>
<dbReference type="InterPro" id="IPR000640">
    <property type="entry name" value="EFG_V-like"/>
</dbReference>
<dbReference type="Gene3D" id="3.30.70.240">
    <property type="match status" value="1"/>
</dbReference>
<dbReference type="InterPro" id="IPR004161">
    <property type="entry name" value="EFTu-like_2"/>
</dbReference>
<feature type="domain" description="Tr-type G" evidence="4">
    <location>
        <begin position="14"/>
        <end position="228"/>
    </location>
</feature>
<keyword evidence="3" id="KW-0820">tRNA-binding</keyword>
<dbReference type="SMART" id="SM00838">
    <property type="entry name" value="EFG_C"/>
    <property type="match status" value="1"/>
</dbReference>
<gene>
    <name evidence="3" type="primary">bipA</name>
    <name evidence="5" type="ORF">LX13_003130</name>
</gene>
<dbReference type="Pfam" id="PF00009">
    <property type="entry name" value="GTP_EFTU"/>
    <property type="match status" value="1"/>
</dbReference>
<dbReference type="InterPro" id="IPR042116">
    <property type="entry name" value="TypA/BipA_C"/>
</dbReference>
<dbReference type="InterPro" id="IPR000795">
    <property type="entry name" value="T_Tr_GTP-bd_dom"/>
</dbReference>
<dbReference type="Gene3D" id="2.40.30.10">
    <property type="entry name" value="Translation factors"/>
    <property type="match status" value="1"/>
</dbReference>
<comment type="function">
    <text evidence="3">A 50S ribosomal subunit assembly protein with GTPase activity, required for 50S subunit assembly at low temperatures, may also play a role in translation. Binds GTP and analogs. Binds the 70S ribosome between the 30S and 50S subunits, in a similar position as ribosome-bound EF-G; it contacts a number of ribosomal proteins, both rRNAs and the A-site tRNA.</text>
</comment>
<dbReference type="CDD" id="cd03691">
    <property type="entry name" value="BipA_TypA_II"/>
    <property type="match status" value="1"/>
</dbReference>
<dbReference type="CDD" id="cd03710">
    <property type="entry name" value="BipA_TypA_C"/>
    <property type="match status" value="1"/>
</dbReference>
<comment type="subunit">
    <text evidence="3">Monomer.</text>
</comment>
<keyword evidence="1 3" id="KW-0547">Nucleotide-binding</keyword>
<comment type="caution">
    <text evidence="5">The sequence shown here is derived from an EMBL/GenBank/DDBJ whole genome shotgun (WGS) entry which is preliminary data.</text>
</comment>
<evidence type="ECO:0000259" key="4">
    <source>
        <dbReference type="PROSITE" id="PS51722"/>
    </source>
</evidence>
<dbReference type="EMBL" id="JAMTCJ010000003">
    <property type="protein sequence ID" value="MCP2177302.1"/>
    <property type="molecule type" value="Genomic_DNA"/>
</dbReference>
<dbReference type="InterPro" id="IPR035651">
    <property type="entry name" value="BipA_V"/>
</dbReference>
<dbReference type="Gene3D" id="3.40.50.300">
    <property type="entry name" value="P-loop containing nucleotide triphosphate hydrolases"/>
    <property type="match status" value="1"/>
</dbReference>
<dbReference type="SUPFAM" id="SSF54980">
    <property type="entry name" value="EF-G C-terminal domain-like"/>
    <property type="match status" value="2"/>
</dbReference>
<keyword evidence="3" id="KW-0699">rRNA-binding</keyword>
<protein>
    <recommendedName>
        <fullName evidence="3">Large ribosomal subunit assembly factor BipA</fullName>
        <ecNumber evidence="3">3.6.5.-</ecNumber>
    </recommendedName>
    <alternativeName>
        <fullName evidence="3">GTP-binding protein BipA</fullName>
    </alternativeName>
</protein>
<dbReference type="NCBIfam" id="TIGR01394">
    <property type="entry name" value="TypA_BipA"/>
    <property type="match status" value="1"/>
</dbReference>
<dbReference type="InterPro" id="IPR047042">
    <property type="entry name" value="BipA_II"/>
</dbReference>
<dbReference type="Proteomes" id="UP001206895">
    <property type="component" value="Unassembled WGS sequence"/>
</dbReference>
<dbReference type="HAMAP" id="MF_00849">
    <property type="entry name" value="BipA"/>
    <property type="match status" value="1"/>
</dbReference>
<dbReference type="InterPro" id="IPR047041">
    <property type="entry name" value="BipA_GTP-bd_dom"/>
</dbReference>
<feature type="binding site" evidence="3">
    <location>
        <begin position="26"/>
        <end position="31"/>
    </location>
    <ligand>
        <name>GTP</name>
        <dbReference type="ChEBI" id="CHEBI:37565"/>
    </ligand>
</feature>
<dbReference type="Pfam" id="PF03144">
    <property type="entry name" value="GTP_EFTU_D2"/>
    <property type="match status" value="1"/>
</dbReference>
<keyword evidence="3" id="KW-0694">RNA-binding</keyword>
<name>A0ABT1HHE2_9NOCA</name>
<keyword evidence="3" id="KW-0378">Hydrolase</keyword>
<evidence type="ECO:0000256" key="3">
    <source>
        <dbReference type="HAMAP-Rule" id="MF_00849"/>
    </source>
</evidence>
<comment type="subcellular location">
    <subcellularLocation>
        <location evidence="3">Cytoplasm</location>
    </subcellularLocation>
    <text evidence="3">Binds to ribosomes.</text>
</comment>
<dbReference type="SUPFAM" id="SSF52540">
    <property type="entry name" value="P-loop containing nucleoside triphosphate hydrolases"/>
    <property type="match status" value="1"/>
</dbReference>
<comment type="catalytic activity">
    <reaction evidence="3">
        <text>GTP + H2O = GDP + phosphate + H(+)</text>
        <dbReference type="Rhea" id="RHEA:19669"/>
        <dbReference type="ChEBI" id="CHEBI:15377"/>
        <dbReference type="ChEBI" id="CHEBI:15378"/>
        <dbReference type="ChEBI" id="CHEBI:37565"/>
        <dbReference type="ChEBI" id="CHEBI:43474"/>
        <dbReference type="ChEBI" id="CHEBI:58189"/>
    </reaction>
</comment>
<comment type="similarity">
    <text evidence="3">Belongs to the TRAFAC class translation factor GTPase superfamily. Classic translation factor GTPase family. BipA subfamily.</text>
</comment>
<dbReference type="InterPro" id="IPR035647">
    <property type="entry name" value="EFG_III/V"/>
</dbReference>
<dbReference type="PANTHER" id="PTHR42908">
    <property type="entry name" value="TRANSLATION ELONGATION FACTOR-RELATED"/>
    <property type="match status" value="1"/>
</dbReference>
<keyword evidence="6" id="KW-1185">Reference proteome</keyword>
<dbReference type="InterPro" id="IPR005225">
    <property type="entry name" value="Small_GTP-bd"/>
</dbReference>
<accession>A0ABT1HHE2</accession>
<dbReference type="PANTHER" id="PTHR42908:SF8">
    <property type="entry name" value="TR-TYPE G DOMAIN-CONTAINING PROTEIN"/>
    <property type="match status" value="1"/>
</dbReference>
<organism evidence="5 6">
    <name type="scientific">Williamsia maris</name>
    <dbReference type="NCBI Taxonomy" id="72806"/>
    <lineage>
        <taxon>Bacteria</taxon>
        <taxon>Bacillati</taxon>
        <taxon>Actinomycetota</taxon>
        <taxon>Actinomycetes</taxon>
        <taxon>Mycobacteriales</taxon>
        <taxon>Nocardiaceae</taxon>
        <taxon>Williamsia</taxon>
    </lineage>
</organism>